<keyword evidence="7" id="KW-1015">Disulfide bond</keyword>
<protein>
    <submittedName>
        <fullName evidence="11">Protein P-30-like</fullName>
    </submittedName>
</protein>
<feature type="chain" id="PRO_5041481982" evidence="8">
    <location>
        <begin position="22"/>
        <end position="145"/>
    </location>
</feature>
<dbReference type="PANTHER" id="PTHR11437:SF10">
    <property type="entry name" value="ANGIOGENIN-RELATED"/>
    <property type="match status" value="1"/>
</dbReference>
<dbReference type="GO" id="GO:0050830">
    <property type="term" value="P:defense response to Gram-positive bacterium"/>
    <property type="evidence" value="ECO:0007669"/>
    <property type="project" value="TreeGrafter"/>
</dbReference>
<feature type="signal peptide" evidence="8">
    <location>
        <begin position="1"/>
        <end position="21"/>
    </location>
</feature>
<comment type="subcellular location">
    <subcellularLocation>
        <location evidence="1">Secreted</location>
    </subcellularLocation>
</comment>
<evidence type="ECO:0000313" key="10">
    <source>
        <dbReference type="Proteomes" id="UP000694891"/>
    </source>
</evidence>
<dbReference type="Pfam" id="PF00074">
    <property type="entry name" value="RnaseA"/>
    <property type="match status" value="1"/>
</dbReference>
<evidence type="ECO:0000256" key="2">
    <source>
        <dbReference type="ARBA" id="ARBA00005600"/>
    </source>
</evidence>
<dbReference type="GO" id="GO:0004540">
    <property type="term" value="F:RNA nuclease activity"/>
    <property type="evidence" value="ECO:0007669"/>
    <property type="project" value="TreeGrafter"/>
</dbReference>
<dbReference type="InterPro" id="IPR001427">
    <property type="entry name" value="RNaseA"/>
</dbReference>
<dbReference type="PANTHER" id="PTHR11437">
    <property type="entry name" value="RIBONUCLEASE"/>
    <property type="match status" value="1"/>
</dbReference>
<dbReference type="GeneID" id="103374401"/>
<name>A0A9Y4U192_9TELE</name>
<dbReference type="GO" id="GO:0001525">
    <property type="term" value="P:angiogenesis"/>
    <property type="evidence" value="ECO:0007669"/>
    <property type="project" value="TreeGrafter"/>
</dbReference>
<evidence type="ECO:0000313" key="11">
    <source>
        <dbReference type="RefSeq" id="XP_008302707.1"/>
    </source>
</evidence>
<evidence type="ECO:0000256" key="6">
    <source>
        <dbReference type="ARBA" id="ARBA00022801"/>
    </source>
</evidence>
<evidence type="ECO:0000256" key="1">
    <source>
        <dbReference type="ARBA" id="ARBA00004613"/>
    </source>
</evidence>
<dbReference type="AlphaFoldDB" id="A0A9Y4U192"/>
<evidence type="ECO:0000256" key="8">
    <source>
        <dbReference type="RuleBase" id="RU000651"/>
    </source>
</evidence>
<dbReference type="InterPro" id="IPR036816">
    <property type="entry name" value="RNaseA-like_dom_sf"/>
</dbReference>
<evidence type="ECO:0000256" key="3">
    <source>
        <dbReference type="ARBA" id="ARBA00022525"/>
    </source>
</evidence>
<keyword evidence="5 8" id="KW-0255">Endonuclease</keyword>
<dbReference type="Gene3D" id="3.10.130.10">
    <property type="entry name" value="Ribonuclease A-like domain"/>
    <property type="match status" value="1"/>
</dbReference>
<dbReference type="GO" id="GO:0003676">
    <property type="term" value="F:nucleic acid binding"/>
    <property type="evidence" value="ECO:0007669"/>
    <property type="project" value="InterPro"/>
</dbReference>
<evidence type="ECO:0000256" key="5">
    <source>
        <dbReference type="ARBA" id="ARBA00022759"/>
    </source>
</evidence>
<dbReference type="SMART" id="SM00092">
    <property type="entry name" value="RNAse_Pc"/>
    <property type="match status" value="1"/>
</dbReference>
<proteinExistence type="inferred from homology"/>
<feature type="domain" description="Ribonuclease A-domain" evidence="9">
    <location>
        <begin position="29"/>
        <end position="145"/>
    </location>
</feature>
<dbReference type="SUPFAM" id="SSF54076">
    <property type="entry name" value="RNase A-like"/>
    <property type="match status" value="1"/>
</dbReference>
<evidence type="ECO:0000256" key="4">
    <source>
        <dbReference type="ARBA" id="ARBA00022722"/>
    </source>
</evidence>
<accession>A0A9Y4U192</accession>
<dbReference type="GO" id="GO:0050829">
    <property type="term" value="P:defense response to Gram-negative bacterium"/>
    <property type="evidence" value="ECO:0007669"/>
    <property type="project" value="TreeGrafter"/>
</dbReference>
<dbReference type="GO" id="GO:0004519">
    <property type="term" value="F:endonuclease activity"/>
    <property type="evidence" value="ECO:0007669"/>
    <property type="project" value="UniProtKB-KW"/>
</dbReference>
<dbReference type="InterPro" id="IPR023412">
    <property type="entry name" value="RNaseA_domain"/>
</dbReference>
<organism evidence="10 11">
    <name type="scientific">Stegastes partitus</name>
    <name type="common">bicolor damselfish</name>
    <dbReference type="NCBI Taxonomy" id="144197"/>
    <lineage>
        <taxon>Eukaryota</taxon>
        <taxon>Metazoa</taxon>
        <taxon>Chordata</taxon>
        <taxon>Craniata</taxon>
        <taxon>Vertebrata</taxon>
        <taxon>Euteleostomi</taxon>
        <taxon>Actinopterygii</taxon>
        <taxon>Neopterygii</taxon>
        <taxon>Teleostei</taxon>
        <taxon>Neoteleostei</taxon>
        <taxon>Acanthomorphata</taxon>
        <taxon>Ovalentaria</taxon>
        <taxon>Pomacentridae</taxon>
        <taxon>Stegastes</taxon>
    </lineage>
</organism>
<dbReference type="PROSITE" id="PS00127">
    <property type="entry name" value="RNASE_PANCREATIC"/>
    <property type="match status" value="1"/>
</dbReference>
<dbReference type="InterPro" id="IPR023411">
    <property type="entry name" value="RNaseA_AS"/>
</dbReference>
<sequence>MKMSSAFLLLVLLFVSGLATGQRQQRQKWKRSYEKFKKKHIINNMTENDCNHVMKNRSIFVYVKRVRMCKPKNTFILAQPKEMVKSICKGQRNKKIRSKKGFHIVECVLFDGSNVFNCRYEGKHMEKKITVKCEGGSPVHYEGDI</sequence>
<keyword evidence="8" id="KW-0732">Signal</keyword>
<dbReference type="Proteomes" id="UP000694891">
    <property type="component" value="Unplaced"/>
</dbReference>
<reference evidence="11" key="1">
    <citation type="submission" date="2025-08" db="UniProtKB">
        <authorList>
            <consortium name="RefSeq"/>
        </authorList>
    </citation>
    <scope>IDENTIFICATION</scope>
</reference>
<comment type="similarity">
    <text evidence="2 8">Belongs to the pancreatic ribonuclease family.</text>
</comment>
<dbReference type="GO" id="GO:0005576">
    <property type="term" value="C:extracellular region"/>
    <property type="evidence" value="ECO:0007669"/>
    <property type="project" value="UniProtKB-SubCell"/>
</dbReference>
<keyword evidence="10" id="KW-1185">Reference proteome</keyword>
<keyword evidence="6 8" id="KW-0378">Hydrolase</keyword>
<keyword evidence="3" id="KW-0964">Secreted</keyword>
<evidence type="ECO:0000256" key="7">
    <source>
        <dbReference type="ARBA" id="ARBA00023157"/>
    </source>
</evidence>
<evidence type="ECO:0000259" key="9">
    <source>
        <dbReference type="SMART" id="SM00092"/>
    </source>
</evidence>
<gene>
    <name evidence="11" type="primary">LOC103374401</name>
</gene>
<keyword evidence="4 8" id="KW-0540">Nuclease</keyword>
<dbReference type="GO" id="GO:0016787">
    <property type="term" value="F:hydrolase activity"/>
    <property type="evidence" value="ECO:0007669"/>
    <property type="project" value="UniProtKB-KW"/>
</dbReference>
<dbReference type="RefSeq" id="XP_008302707.1">
    <property type="nucleotide sequence ID" value="XM_008304485.1"/>
</dbReference>